<dbReference type="EMBL" id="VHII01000010">
    <property type="protein sequence ID" value="KAF1384397.1"/>
    <property type="molecule type" value="Genomic_DNA"/>
</dbReference>
<dbReference type="GO" id="GO:0003690">
    <property type="term" value="F:double-stranded DNA binding"/>
    <property type="evidence" value="ECO:0007669"/>
    <property type="project" value="InterPro"/>
</dbReference>
<organism evidence="1 2">
    <name type="scientific">Perca fluviatilis</name>
    <name type="common">European perch</name>
    <dbReference type="NCBI Taxonomy" id="8168"/>
    <lineage>
        <taxon>Eukaryota</taxon>
        <taxon>Metazoa</taxon>
        <taxon>Chordata</taxon>
        <taxon>Craniata</taxon>
        <taxon>Vertebrata</taxon>
        <taxon>Euteleostomi</taxon>
        <taxon>Actinopterygii</taxon>
        <taxon>Neopterygii</taxon>
        <taxon>Teleostei</taxon>
        <taxon>Neoteleostei</taxon>
        <taxon>Acanthomorphata</taxon>
        <taxon>Eupercaria</taxon>
        <taxon>Perciformes</taxon>
        <taxon>Percoidei</taxon>
        <taxon>Percidae</taxon>
        <taxon>Percinae</taxon>
        <taxon>Perca</taxon>
    </lineage>
</organism>
<keyword evidence="2" id="KW-1185">Reference proteome</keyword>
<dbReference type="SUPFAM" id="SSF53098">
    <property type="entry name" value="Ribonuclease H-like"/>
    <property type="match status" value="1"/>
</dbReference>
<dbReference type="InterPro" id="IPR012337">
    <property type="entry name" value="RNaseH-like_sf"/>
</dbReference>
<sequence>MVKAAEAAKKQLTYTEASTSKTVARAERIDICETWVATCTAINIPLSKSDHPALRKFLNERVINGGAIPGFHQLQEMYLGAVYEREKEELKTLLAGKPLAVIFDETPDVEGRCVLNILLAPLEKAHSGRILAYLADTVFLEQCNHSTVSVAVVRCLQEYSINNEDVIVFDTDNAAYMKKAFTAALQSLFPNSLHITCMAHIMNLIGNAFRKPFVQLNSFMMSFSQMFFNAGSRKRRYLCFMTNKLPRKKAVMPPNPCATRWNSWFSAVQYHTQHFGLYKEFIEMEIEVCSRSVPQSVERLHEMLQDPDLAQSPINIMADKCKSFLSLLDIFQSRRPVTTKIFTYMEDLQVVFAANKELQYEACAEYFEGFDLPHTTKTQILCTVGQAYENAEEKLTKYMSHGQPAIEFLQEVRVFDPRHIAFLDDSVASYKAIPGFTEVQSDEFDSYFKTLGPAALRVAPSGVVIWMCFGMAYRRDFLC</sequence>
<proteinExistence type="predicted"/>
<dbReference type="PANTHER" id="PTHR32344:SF1">
    <property type="entry name" value="U1-TYPE DOMAIN-CONTAINING PROTEIN"/>
    <property type="match status" value="1"/>
</dbReference>
<dbReference type="InterPro" id="IPR033375">
    <property type="entry name" value="Cggbp1"/>
</dbReference>
<name>A0A6A5E610_PERFL</name>
<evidence type="ECO:0008006" key="3">
    <source>
        <dbReference type="Google" id="ProtNLM"/>
    </source>
</evidence>
<gene>
    <name evidence="1" type="ORF">PFLUV_G00119710</name>
</gene>
<dbReference type="GO" id="GO:0005634">
    <property type="term" value="C:nucleus"/>
    <property type="evidence" value="ECO:0007669"/>
    <property type="project" value="InterPro"/>
</dbReference>
<evidence type="ECO:0000313" key="2">
    <source>
        <dbReference type="Proteomes" id="UP000465112"/>
    </source>
</evidence>
<comment type="caution">
    <text evidence="1">The sequence shown here is derived from an EMBL/GenBank/DDBJ whole genome shotgun (WGS) entry which is preliminary data.</text>
</comment>
<reference evidence="1 2" key="1">
    <citation type="submission" date="2019-06" db="EMBL/GenBank/DDBJ databases">
        <title>A chromosome-scale genome assembly of the European perch, Perca fluviatilis.</title>
        <authorList>
            <person name="Roques C."/>
            <person name="Zahm M."/>
            <person name="Cabau C."/>
            <person name="Klopp C."/>
            <person name="Bouchez O."/>
            <person name="Donnadieu C."/>
            <person name="Kuhl H."/>
            <person name="Gislard M."/>
            <person name="Guendouz S."/>
            <person name="Journot L."/>
            <person name="Haffray P."/>
            <person name="Bestin A."/>
            <person name="Morvezen R."/>
            <person name="Feron R."/>
            <person name="Wen M."/>
            <person name="Jouanno E."/>
            <person name="Herpin A."/>
            <person name="Schartl M."/>
            <person name="Postlethwait J."/>
            <person name="Schaerlinger B."/>
            <person name="Chardard D."/>
            <person name="Lecocq T."/>
            <person name="Poncet C."/>
            <person name="Jaffrelo L."/>
            <person name="Lampietro C."/>
            <person name="Guiguen Y."/>
        </authorList>
    </citation>
    <scope>NUCLEOTIDE SEQUENCE [LARGE SCALE GENOMIC DNA]</scope>
    <source>
        <tissue evidence="1">Blood</tissue>
    </source>
</reference>
<dbReference type="Proteomes" id="UP000465112">
    <property type="component" value="Chromosome 10"/>
</dbReference>
<dbReference type="PANTHER" id="PTHR32344">
    <property type="entry name" value="U1-TYPE DOMAIN-CONTAINING PROTEIN"/>
    <property type="match status" value="1"/>
</dbReference>
<protein>
    <recommendedName>
        <fullName evidence="3">DUF659 domain-containing protein</fullName>
    </recommendedName>
</protein>
<evidence type="ECO:0000313" key="1">
    <source>
        <dbReference type="EMBL" id="KAF1384397.1"/>
    </source>
</evidence>
<accession>A0A6A5E610</accession>
<dbReference type="AlphaFoldDB" id="A0A6A5E610"/>
<dbReference type="GO" id="GO:0006357">
    <property type="term" value="P:regulation of transcription by RNA polymerase II"/>
    <property type="evidence" value="ECO:0007669"/>
    <property type="project" value="InterPro"/>
</dbReference>